<keyword evidence="2" id="KW-1185">Reference proteome</keyword>
<proteinExistence type="predicted"/>
<organism evidence="1 2">
    <name type="scientific">Paenibacillus radicis</name>
    <name type="common">ex Xue et al. 2023</name>
    <dbReference type="NCBI Taxonomy" id="2972489"/>
    <lineage>
        <taxon>Bacteria</taxon>
        <taxon>Bacillati</taxon>
        <taxon>Bacillota</taxon>
        <taxon>Bacilli</taxon>
        <taxon>Bacillales</taxon>
        <taxon>Paenibacillaceae</taxon>
        <taxon>Paenibacillus</taxon>
    </lineage>
</organism>
<dbReference type="RefSeq" id="WP_258214024.1">
    <property type="nucleotide sequence ID" value="NZ_JANQBD010000009.1"/>
</dbReference>
<gene>
    <name evidence="1" type="ORF">NV381_14635</name>
</gene>
<evidence type="ECO:0000313" key="2">
    <source>
        <dbReference type="Proteomes" id="UP001300012"/>
    </source>
</evidence>
<evidence type="ECO:0000313" key="1">
    <source>
        <dbReference type="EMBL" id="MCR8632441.1"/>
    </source>
</evidence>
<dbReference type="EMBL" id="JANQBD010000009">
    <property type="protein sequence ID" value="MCR8632441.1"/>
    <property type="molecule type" value="Genomic_DNA"/>
</dbReference>
<comment type="caution">
    <text evidence="1">The sequence shown here is derived from an EMBL/GenBank/DDBJ whole genome shotgun (WGS) entry which is preliminary data.</text>
</comment>
<name>A0ABT1YGX9_9BACL</name>
<sequence>MHNKETQIVETTLGQWLRFPNGFRKSSCLVELSNHISLNIDSKTGKVHVHKKDHNQVYQYLGEVFITASHSQIHCSTLQAHISDRSESLFTATHQISKIENVKSTEKGESA</sequence>
<dbReference type="Proteomes" id="UP001300012">
    <property type="component" value="Unassembled WGS sequence"/>
</dbReference>
<protein>
    <submittedName>
        <fullName evidence="1">Uncharacterized protein</fullName>
    </submittedName>
</protein>
<reference evidence="1 2" key="1">
    <citation type="submission" date="2022-08" db="EMBL/GenBank/DDBJ databases">
        <title>Paenibacillus endoradicis sp. nov., Paenibacillus radicibacter sp. nov and Paenibacillus pararadicis sp. nov., three cold-adapted plant growth-promoting bacteria isolated from root of Larix gmelinii in Great Khingan.</title>
        <authorList>
            <person name="Xue H."/>
        </authorList>
    </citation>
    <scope>NUCLEOTIDE SEQUENCE [LARGE SCALE GENOMIC DNA]</scope>
    <source>
        <strain evidence="1 2">N5-1-1-5</strain>
    </source>
</reference>
<accession>A0ABT1YGX9</accession>